<name>A0A235FD89_9BACL</name>
<proteinExistence type="predicted"/>
<dbReference type="Proteomes" id="UP000215059">
    <property type="component" value="Unassembled WGS sequence"/>
</dbReference>
<keyword evidence="2" id="KW-1185">Reference proteome</keyword>
<comment type="caution">
    <text evidence="1">The sequence shown here is derived from an EMBL/GenBank/DDBJ whole genome shotgun (WGS) entry which is preliminary data.</text>
</comment>
<sequence length="60" mass="7227">MPENEFQNIKKHMTDKELEEYMECTYLLLSTVNRSEILHHYKRAREILTTVVVRLQGPLH</sequence>
<organism evidence="1 2">
    <name type="scientific">Fictibacillus aquaticus</name>
    <dbReference type="NCBI Taxonomy" id="2021314"/>
    <lineage>
        <taxon>Bacteria</taxon>
        <taxon>Bacillati</taxon>
        <taxon>Bacillota</taxon>
        <taxon>Bacilli</taxon>
        <taxon>Bacillales</taxon>
        <taxon>Fictibacillaceae</taxon>
        <taxon>Fictibacillus</taxon>
    </lineage>
</organism>
<dbReference type="AlphaFoldDB" id="A0A235FD89"/>
<accession>A0A235FD89</accession>
<reference evidence="1 2" key="1">
    <citation type="submission" date="2017-07" db="EMBL/GenBank/DDBJ databases">
        <title>Fictibacillus sp. nov. GDSW-R2A3 Genome sequencing and assembly.</title>
        <authorList>
            <person name="Mayilraj S."/>
        </authorList>
    </citation>
    <scope>NUCLEOTIDE SEQUENCE [LARGE SCALE GENOMIC DNA]</scope>
    <source>
        <strain evidence="1 2">GDSW-R2A3</strain>
    </source>
</reference>
<protein>
    <submittedName>
        <fullName evidence="1">Uncharacterized protein</fullName>
    </submittedName>
</protein>
<gene>
    <name evidence="1" type="ORF">CGZ90_05080</name>
</gene>
<dbReference type="EMBL" id="NOII01000001">
    <property type="protein sequence ID" value="OYD59271.1"/>
    <property type="molecule type" value="Genomic_DNA"/>
</dbReference>
<evidence type="ECO:0000313" key="1">
    <source>
        <dbReference type="EMBL" id="OYD59271.1"/>
    </source>
</evidence>
<evidence type="ECO:0000313" key="2">
    <source>
        <dbReference type="Proteomes" id="UP000215059"/>
    </source>
</evidence>
<dbReference type="RefSeq" id="WP_094251232.1">
    <property type="nucleotide sequence ID" value="NZ_JBHLXL010000001.1"/>
</dbReference>